<dbReference type="PANTHER" id="PTHR42870">
    <property type="entry name" value="ACETYL-COA C-ACETYLTRANSFERASE"/>
    <property type="match status" value="1"/>
</dbReference>
<dbReference type="SUPFAM" id="SSF53901">
    <property type="entry name" value="Thiolase-like"/>
    <property type="match status" value="1"/>
</dbReference>
<dbReference type="Pfam" id="PF22691">
    <property type="entry name" value="Thiolase_C_1"/>
    <property type="match status" value="1"/>
</dbReference>
<dbReference type="EMBL" id="JAOZYC010000001">
    <property type="protein sequence ID" value="MEB8336159.1"/>
    <property type="molecule type" value="Genomic_DNA"/>
</dbReference>
<dbReference type="CDD" id="cd00829">
    <property type="entry name" value="SCP-x_thiolase"/>
    <property type="match status" value="1"/>
</dbReference>
<dbReference type="RefSeq" id="WP_326013740.1">
    <property type="nucleotide sequence ID" value="NZ_JAOZYC010000001.1"/>
</dbReference>
<name>A0ABU6EWN3_9ACTN</name>
<evidence type="ECO:0000313" key="3">
    <source>
        <dbReference type="Proteomes" id="UP001354931"/>
    </source>
</evidence>
<sequence>MSGRFAAGGQVAIVGYGHSAVQRHAERPLGTLAVETARDAIADAGLTVQDIDGFVGSALFPSSGGHAAEDGVSTVTPAWLAEHLGARPSYVAGFQGVGQLPGSVAMAVNAVASGAADHVLVHRALHNPRARYHDTAVREFGGAQQWTAPQGFFGPLPMIGLAYNEYLQRYGAGREAMAAVLVEARKNGARIPWSYWHGRPLSAEEYLAAPMVNDPISRYDCDIPVDGVAAFVLTSAERARDLPHGPVYVAGYAGSPPGPRRLPLHWPLDDIMAGGAGTARRLWEHAGVKPADIDVPQLYDGFSPFVYFWLEALGYCPVGEAHRFVLDGGIDNDTPGGLPVLSGGGALGGGRMHGVPQMLECYLQLAGRAGERQRRQTTFGLACHSSPHYGGAVVYSALPW</sequence>
<evidence type="ECO:0000259" key="1">
    <source>
        <dbReference type="Pfam" id="PF22691"/>
    </source>
</evidence>
<accession>A0ABU6EWN3</accession>
<dbReference type="InterPro" id="IPR016039">
    <property type="entry name" value="Thiolase-like"/>
</dbReference>
<dbReference type="InterPro" id="IPR002155">
    <property type="entry name" value="Thiolase"/>
</dbReference>
<reference evidence="2 3" key="1">
    <citation type="submission" date="2022-10" db="EMBL/GenBank/DDBJ databases">
        <authorList>
            <person name="Xie J."/>
            <person name="Shen N."/>
        </authorList>
    </citation>
    <scope>NUCLEOTIDE SEQUENCE [LARGE SCALE GENOMIC DNA]</scope>
    <source>
        <strain evidence="2 3">YIM65594</strain>
    </source>
</reference>
<evidence type="ECO:0000313" key="2">
    <source>
        <dbReference type="EMBL" id="MEB8336159.1"/>
    </source>
</evidence>
<protein>
    <submittedName>
        <fullName evidence="2">Thiolase family protein</fullName>
    </submittedName>
</protein>
<dbReference type="PIRSF" id="PIRSF000429">
    <property type="entry name" value="Ac-CoA_Ac_transf"/>
    <property type="match status" value="1"/>
</dbReference>
<organism evidence="2 3">
    <name type="scientific">Streptomyces endophyticus</name>
    <dbReference type="NCBI Taxonomy" id="714166"/>
    <lineage>
        <taxon>Bacteria</taxon>
        <taxon>Bacillati</taxon>
        <taxon>Actinomycetota</taxon>
        <taxon>Actinomycetes</taxon>
        <taxon>Kitasatosporales</taxon>
        <taxon>Streptomycetaceae</taxon>
        <taxon>Streptomyces</taxon>
    </lineage>
</organism>
<dbReference type="Gene3D" id="3.40.47.10">
    <property type="match status" value="1"/>
</dbReference>
<keyword evidence="3" id="KW-1185">Reference proteome</keyword>
<dbReference type="PANTHER" id="PTHR42870:SF1">
    <property type="entry name" value="NON-SPECIFIC LIPID-TRANSFER PROTEIN-LIKE 2"/>
    <property type="match status" value="1"/>
</dbReference>
<comment type="caution">
    <text evidence="2">The sequence shown here is derived from an EMBL/GenBank/DDBJ whole genome shotgun (WGS) entry which is preliminary data.</text>
</comment>
<dbReference type="Proteomes" id="UP001354931">
    <property type="component" value="Unassembled WGS sequence"/>
</dbReference>
<gene>
    <name evidence="2" type="ORF">OKJ99_01310</name>
</gene>
<dbReference type="InterPro" id="IPR055140">
    <property type="entry name" value="Thiolase_C_2"/>
</dbReference>
<proteinExistence type="predicted"/>
<feature type="domain" description="Thiolase C-terminal" evidence="1">
    <location>
        <begin position="279"/>
        <end position="382"/>
    </location>
</feature>